<dbReference type="HOGENOM" id="CLU_2218711_0_0_4"/>
<dbReference type="eggNOG" id="COG1326">
    <property type="taxonomic scope" value="Bacteria"/>
</dbReference>
<gene>
    <name evidence="2" type="ordered locus">RALTA_A1274</name>
</gene>
<sequence>MFVCGNQACGARWKQDEVQIRDEGQGPVFRCPQCGARNHVKARKAADGSTTYRQVPAKAAGNTAGNTAGKAAGTSAEKPALKRAARAQARAPAPGRAKHGAKPAQR</sequence>
<accession>B3R4N8</accession>
<dbReference type="AlphaFoldDB" id="B3R4N8"/>
<proteinExistence type="predicted"/>
<organism evidence="2 3">
    <name type="scientific">Cupriavidus taiwanensis (strain DSM 17343 / BCRC 17206 / CCUG 44338 / CIP 107171 / LMG 19424 / R1)</name>
    <name type="common">Ralstonia taiwanensis (strain LMG 19424)</name>
    <dbReference type="NCBI Taxonomy" id="977880"/>
    <lineage>
        <taxon>Bacteria</taxon>
        <taxon>Pseudomonadati</taxon>
        <taxon>Pseudomonadota</taxon>
        <taxon>Betaproteobacteria</taxon>
        <taxon>Burkholderiales</taxon>
        <taxon>Burkholderiaceae</taxon>
        <taxon>Cupriavidus</taxon>
    </lineage>
</organism>
<feature type="compositionally biased region" description="Low complexity" evidence="1">
    <location>
        <begin position="57"/>
        <end position="74"/>
    </location>
</feature>
<feature type="region of interest" description="Disordered" evidence="1">
    <location>
        <begin position="45"/>
        <end position="106"/>
    </location>
</feature>
<reference evidence="2 3" key="1">
    <citation type="journal article" date="2008" name="Genome Res.">
        <title>Genome sequence of the beta-rhizobium Cupriavidus taiwanensis and comparative genomics of rhizobia.</title>
        <authorList>
            <person name="Amadou C."/>
            <person name="Pascal G."/>
            <person name="Mangenot S."/>
            <person name="Glew M."/>
            <person name="Bontemps C."/>
            <person name="Capela D."/>
            <person name="Carrere S."/>
            <person name="Cruveiller S."/>
            <person name="Dossat C."/>
            <person name="Lajus A."/>
            <person name="Marchetti M."/>
            <person name="Poinsot V."/>
            <person name="Rouy Z."/>
            <person name="Servin B."/>
            <person name="Saad M."/>
            <person name="Schenowitz C."/>
            <person name="Barbe V."/>
            <person name="Batut J."/>
            <person name="Medigue C."/>
            <person name="Masson-Boivin C."/>
        </authorList>
    </citation>
    <scope>NUCLEOTIDE SEQUENCE [LARGE SCALE GENOMIC DNA]</scope>
    <source>
        <strain evidence="3">DSM 17343 / BCRC 17206 / CCUG 44338 / CIP 107171 / LMG 19424 / R1</strain>
    </source>
</reference>
<dbReference type="EMBL" id="CU633749">
    <property type="protein sequence ID" value="CAQ69234.1"/>
    <property type="molecule type" value="Genomic_DNA"/>
</dbReference>
<keyword evidence="3" id="KW-1185">Reference proteome</keyword>
<dbReference type="Proteomes" id="UP000001692">
    <property type="component" value="Chromosome 1"/>
</dbReference>
<evidence type="ECO:0000256" key="1">
    <source>
        <dbReference type="SAM" id="MobiDB-lite"/>
    </source>
</evidence>
<feature type="compositionally biased region" description="Low complexity" evidence="1">
    <location>
        <begin position="86"/>
        <end position="95"/>
    </location>
</feature>
<protein>
    <submittedName>
        <fullName evidence="2">Uncharacterized protein</fullName>
    </submittedName>
</protein>
<name>B3R4N8_CUPTR</name>
<dbReference type="KEGG" id="cti:RALTA_A1274"/>
<evidence type="ECO:0000313" key="3">
    <source>
        <dbReference type="Proteomes" id="UP000001692"/>
    </source>
</evidence>
<evidence type="ECO:0000313" key="2">
    <source>
        <dbReference type="EMBL" id="CAQ69234.1"/>
    </source>
</evidence>
<dbReference type="BioCyc" id="CTAI977880:RALTA_RS29030-MONOMER"/>
<feature type="compositionally biased region" description="Basic residues" evidence="1">
    <location>
        <begin position="96"/>
        <end position="106"/>
    </location>
</feature>